<dbReference type="InterPro" id="IPR001711">
    <property type="entry name" value="PLipase_C_Pinositol-sp_Y"/>
</dbReference>
<dbReference type="PANTHER" id="PTHR10336">
    <property type="entry name" value="PHOSPHOINOSITIDE-SPECIFIC PHOSPHOLIPASE C FAMILY PROTEIN"/>
    <property type="match status" value="1"/>
</dbReference>
<dbReference type="Gene3D" id="1.10.238.10">
    <property type="entry name" value="EF-hand"/>
    <property type="match status" value="1"/>
</dbReference>
<keyword evidence="11" id="KW-1185">Reference proteome</keyword>
<dbReference type="SUPFAM" id="SSF51695">
    <property type="entry name" value="PLC-like phosphodiesterases"/>
    <property type="match status" value="1"/>
</dbReference>
<comment type="catalytic activity">
    <reaction evidence="6">
        <text>a 1,2-diacyl-sn-glycero-3-phospho-(1D-myo-inositol-4,5-bisphosphate) + H2O = 1D-myo-inositol 1,4,5-trisphosphate + a 1,2-diacyl-sn-glycerol + H(+)</text>
        <dbReference type="Rhea" id="RHEA:33179"/>
        <dbReference type="ChEBI" id="CHEBI:15377"/>
        <dbReference type="ChEBI" id="CHEBI:15378"/>
        <dbReference type="ChEBI" id="CHEBI:17815"/>
        <dbReference type="ChEBI" id="CHEBI:58456"/>
        <dbReference type="ChEBI" id="CHEBI:203600"/>
        <dbReference type="EC" id="3.1.4.11"/>
    </reaction>
</comment>
<feature type="domain" description="C2" evidence="8">
    <location>
        <begin position="1041"/>
        <end position="1187"/>
    </location>
</feature>
<protein>
    <recommendedName>
        <fullName evidence="1 6">Phosphoinositide phospholipase C</fullName>
        <ecNumber evidence="1 6">3.1.4.11</ecNumber>
    </recommendedName>
</protein>
<dbReference type="SMART" id="SM00148">
    <property type="entry name" value="PLCXc"/>
    <property type="match status" value="1"/>
</dbReference>
<dbReference type="InterPro" id="IPR000008">
    <property type="entry name" value="C2_dom"/>
</dbReference>
<feature type="compositionally biased region" description="Polar residues" evidence="7">
    <location>
        <begin position="47"/>
        <end position="67"/>
    </location>
</feature>
<dbReference type="SUPFAM" id="SSF47473">
    <property type="entry name" value="EF-hand"/>
    <property type="match status" value="1"/>
</dbReference>
<dbReference type="EMBL" id="CAWUOM010000105">
    <property type="protein sequence ID" value="CAK7272355.1"/>
    <property type="molecule type" value="Genomic_DNA"/>
</dbReference>
<dbReference type="SUPFAM" id="SSF49562">
    <property type="entry name" value="C2 domain (Calcium/lipid-binding domain, CaLB)"/>
    <property type="match status" value="1"/>
</dbReference>
<accession>A0ABP0DVP4</accession>
<feature type="compositionally biased region" description="Low complexity" evidence="7">
    <location>
        <begin position="72"/>
        <end position="84"/>
    </location>
</feature>
<dbReference type="PRINTS" id="PR00390">
    <property type="entry name" value="PHPHLIPASEC"/>
</dbReference>
<dbReference type="InterPro" id="IPR001192">
    <property type="entry name" value="PI-PLC_fam"/>
</dbReference>
<evidence type="ECO:0000259" key="9">
    <source>
        <dbReference type="PROSITE" id="PS50008"/>
    </source>
</evidence>
<feature type="domain" description="PI-PLC Y-box" evidence="9">
    <location>
        <begin position="914"/>
        <end position="1033"/>
    </location>
</feature>
<feature type="compositionally biased region" description="Polar residues" evidence="7">
    <location>
        <begin position="175"/>
        <end position="196"/>
    </location>
</feature>
<dbReference type="CDD" id="cd13360">
    <property type="entry name" value="PH_PLC_fungal"/>
    <property type="match status" value="1"/>
</dbReference>
<feature type="region of interest" description="Disordered" evidence="7">
    <location>
        <begin position="881"/>
        <end position="901"/>
    </location>
</feature>
<dbReference type="PROSITE" id="PS50008">
    <property type="entry name" value="PIPLC_Y_DOMAIN"/>
    <property type="match status" value="1"/>
</dbReference>
<evidence type="ECO:0000256" key="6">
    <source>
        <dbReference type="RuleBase" id="RU361133"/>
    </source>
</evidence>
<keyword evidence="3 6" id="KW-0442">Lipid degradation</keyword>
<dbReference type="InterPro" id="IPR037755">
    <property type="entry name" value="Plc1_PH"/>
</dbReference>
<dbReference type="SMART" id="SM00149">
    <property type="entry name" value="PLCYc"/>
    <property type="match status" value="1"/>
</dbReference>
<comment type="caution">
    <text evidence="10">The sequence shown here is derived from an EMBL/GenBank/DDBJ whole genome shotgun (WGS) entry which is preliminary data.</text>
</comment>
<feature type="region of interest" description="Disordered" evidence="7">
    <location>
        <begin position="112"/>
        <end position="277"/>
    </location>
</feature>
<dbReference type="Gene3D" id="2.60.40.150">
    <property type="entry name" value="C2 domain"/>
    <property type="match status" value="1"/>
</dbReference>
<dbReference type="InterPro" id="IPR011993">
    <property type="entry name" value="PH-like_dom_sf"/>
</dbReference>
<dbReference type="SMART" id="SM00239">
    <property type="entry name" value="C2"/>
    <property type="match status" value="1"/>
</dbReference>
<feature type="compositionally biased region" description="Acidic residues" evidence="7">
    <location>
        <begin position="257"/>
        <end position="270"/>
    </location>
</feature>
<evidence type="ECO:0000313" key="10">
    <source>
        <dbReference type="EMBL" id="CAK7272355.1"/>
    </source>
</evidence>
<dbReference type="Proteomes" id="UP001642501">
    <property type="component" value="Unassembled WGS sequence"/>
</dbReference>
<keyword evidence="2 6" id="KW-0378">Hydrolase</keyword>
<keyword evidence="5" id="KW-0807">Transducer</keyword>
<proteinExistence type="predicted"/>
<feature type="compositionally biased region" description="Low complexity" evidence="7">
    <location>
        <begin position="1"/>
        <end position="25"/>
    </location>
</feature>
<dbReference type="Gene3D" id="3.20.20.190">
    <property type="entry name" value="Phosphatidylinositol (PI) phosphodiesterase"/>
    <property type="match status" value="2"/>
</dbReference>
<evidence type="ECO:0000259" key="8">
    <source>
        <dbReference type="PROSITE" id="PS50004"/>
    </source>
</evidence>
<dbReference type="InterPro" id="IPR000909">
    <property type="entry name" value="PLipase_C_PInositol-sp_X_dom"/>
</dbReference>
<dbReference type="Pfam" id="PF00387">
    <property type="entry name" value="PI-PLC-Y"/>
    <property type="match status" value="1"/>
</dbReference>
<dbReference type="CDD" id="cd00275">
    <property type="entry name" value="C2_PLC_like"/>
    <property type="match status" value="1"/>
</dbReference>
<dbReference type="SUPFAM" id="SSF50729">
    <property type="entry name" value="PH domain-like"/>
    <property type="match status" value="1"/>
</dbReference>
<evidence type="ECO:0000256" key="4">
    <source>
        <dbReference type="ARBA" id="ARBA00023098"/>
    </source>
</evidence>
<feature type="compositionally biased region" description="Low complexity" evidence="7">
    <location>
        <begin position="32"/>
        <end position="46"/>
    </location>
</feature>
<dbReference type="InterPro" id="IPR035892">
    <property type="entry name" value="C2_domain_sf"/>
</dbReference>
<dbReference type="Pfam" id="PF00388">
    <property type="entry name" value="PI-PLC-X"/>
    <property type="match status" value="1"/>
</dbReference>
<evidence type="ECO:0000313" key="11">
    <source>
        <dbReference type="Proteomes" id="UP001642501"/>
    </source>
</evidence>
<evidence type="ECO:0000256" key="3">
    <source>
        <dbReference type="ARBA" id="ARBA00022963"/>
    </source>
</evidence>
<dbReference type="EC" id="3.1.4.11" evidence="1 6"/>
<organism evidence="10 11">
    <name type="scientific">Sporothrix epigloea</name>
    <dbReference type="NCBI Taxonomy" id="1892477"/>
    <lineage>
        <taxon>Eukaryota</taxon>
        <taxon>Fungi</taxon>
        <taxon>Dikarya</taxon>
        <taxon>Ascomycota</taxon>
        <taxon>Pezizomycotina</taxon>
        <taxon>Sordariomycetes</taxon>
        <taxon>Sordariomycetidae</taxon>
        <taxon>Ophiostomatales</taxon>
        <taxon>Ophiostomataceae</taxon>
        <taxon>Sporothrix</taxon>
    </lineage>
</organism>
<evidence type="ECO:0000256" key="7">
    <source>
        <dbReference type="SAM" id="MobiDB-lite"/>
    </source>
</evidence>
<feature type="region of interest" description="Disordered" evidence="7">
    <location>
        <begin position="1"/>
        <end position="84"/>
    </location>
</feature>
<name>A0ABP0DVP4_9PEZI</name>
<gene>
    <name evidence="10" type="ORF">SEPCBS57363_005090</name>
</gene>
<evidence type="ECO:0000256" key="5">
    <source>
        <dbReference type="ARBA" id="ARBA00023224"/>
    </source>
</evidence>
<dbReference type="PANTHER" id="PTHR10336:SF36">
    <property type="entry name" value="1-PHOSPHATIDYLINOSITOL 4,5-BISPHOSPHATE PHOSPHODIESTERASE BETA-4"/>
    <property type="match status" value="1"/>
</dbReference>
<sequence length="1249" mass="138177">MPSFDFASSTTSKTAALSSTSTYSSFEDDSSTETLPTPLSTSPATSVNSFKSSVSRKMGFSRSSSRGSAHVPSQPALAAASPADSSIWAQARGRGLEQKNLPEGVKKKLASNASYHSVPASVSDVPAPSYSTSMLPSPEPFRGRDLGPVPMSTFQLPESSLSRRKSDSTLKRTPPRSNQPAGGSSIFTSQEPSRPNGNIIRRLSNRASKAIIPRRRPSSAHPNSRDVSVGPGILRRRSDSNNTAPSSDIMDRSTIDTESDYDADERDDGESIATSNFDGLSITDGSASCSGAFSLSGSTATAIPPISARVGPVIPLALLHGITMRKVSKKKNSKRMILTLDAEAGKITWDKLRSSKCLYIDDIKEIRVAEDIRQYRLDCNVPASEESRFLSILYTVPDTTQTKAMHLIADTDENFADWTTTLDAIYKHRQDLIASLMAFDDKAVRSYWDREMTKQLSDKPNPSSTTALAGEIDFAGVERVCRNLHIHVPQDTIRRNFDGADNHKTGRLNYSGFQDFVRMMKKRSDIHVIYRAVAANSSLGITKVEFLDFLRSTQGENVDDELALWEAVFTRYTRRVKTASAPASIEDAALSSDGDFAIYATEEGPRMSEASFASFLTSSYNLSTIKEPKEYTFDRPMNEYYISSSHNTYLLGRQLKGTSSVEGYISALTRGCRCVEIDCWDGADGQPIVVHGKTLTSSISFREAVNAINRYAFVKSPFPLWISLEVHCSPEQQRIMARVMREVFGSKLVTEPLTNATNRLPTPTELRGRILIKTKKTQQPLALPVLPLQTSSEIIAASNSEFTGRRRGNSLPTPFQKAAPLDGNNAPVSAYPPTSSQILPLSFAGQSSPVVGPSYSVPSTSRKSSVSKTRLNTVNTITEGEVTREVPSSSTSDCDSGSEKLPAKQKQSKIVPELGCLAVYCVGVHKTTPFEALDCKLYNHILSWDETLYEKNTKSRENRHAVYFHNMRYLMRVYPKAYRFGSSNFNPLSHWRRGVQMSALNWQTYDLGMQLNAAMFTGGTDQSGYVLKPRECRQFQLLPNLPGESKPRELKRERKNVNFSIGIVSAQQLMRPVSLPDRRTLDPYIEVEVFMADDKRDCEEGKQEQTDYAPLTPLLYRTKIAPGNGFNPVFDQRFNFRFTTKYPDLVFVRMSVKLAENGKYTNANPTATFTAKLSNLKQGYRTIPLVDANADRYMFSTLFCEIHKEPITSVFVPCPSDVPESTNKLKSIRTVFNRTASMSPKSSMDSGPA</sequence>
<reference evidence="10 11" key="1">
    <citation type="submission" date="2024-01" db="EMBL/GenBank/DDBJ databases">
        <authorList>
            <person name="Allen C."/>
            <person name="Tagirdzhanova G."/>
        </authorList>
    </citation>
    <scope>NUCLEOTIDE SEQUENCE [LARGE SCALE GENOMIC DNA]</scope>
    <source>
        <strain evidence="10 11">CBS 573.63</strain>
    </source>
</reference>
<dbReference type="CDD" id="cd08598">
    <property type="entry name" value="PI-PLC1c_yeast"/>
    <property type="match status" value="1"/>
</dbReference>
<evidence type="ECO:0000256" key="2">
    <source>
        <dbReference type="ARBA" id="ARBA00022801"/>
    </source>
</evidence>
<dbReference type="InterPro" id="IPR017946">
    <property type="entry name" value="PLC-like_Pdiesterase_TIM-brl"/>
</dbReference>
<dbReference type="InterPro" id="IPR011992">
    <property type="entry name" value="EF-hand-dom_pair"/>
</dbReference>
<dbReference type="PROSITE" id="PS50007">
    <property type="entry name" value="PIPLC_X_DOMAIN"/>
    <property type="match status" value="1"/>
</dbReference>
<dbReference type="Gene3D" id="2.30.29.30">
    <property type="entry name" value="Pleckstrin-homology domain (PH domain)/Phosphotyrosine-binding domain (PTB)"/>
    <property type="match status" value="1"/>
</dbReference>
<evidence type="ECO:0000256" key="1">
    <source>
        <dbReference type="ARBA" id="ARBA00012368"/>
    </source>
</evidence>
<keyword evidence="4 6" id="KW-0443">Lipid metabolism</keyword>
<dbReference type="PROSITE" id="PS50004">
    <property type="entry name" value="C2"/>
    <property type="match status" value="1"/>
</dbReference>